<evidence type="ECO:0000313" key="3">
    <source>
        <dbReference type="EMBL" id="MPC88103.1"/>
    </source>
</evidence>
<gene>
    <name evidence="3" type="ORF">E2C01_082995</name>
</gene>
<organism evidence="3 4">
    <name type="scientific">Portunus trituberculatus</name>
    <name type="common">Swimming crab</name>
    <name type="synonym">Neptunus trituberculatus</name>
    <dbReference type="NCBI Taxonomy" id="210409"/>
    <lineage>
        <taxon>Eukaryota</taxon>
        <taxon>Metazoa</taxon>
        <taxon>Ecdysozoa</taxon>
        <taxon>Arthropoda</taxon>
        <taxon>Crustacea</taxon>
        <taxon>Multicrustacea</taxon>
        <taxon>Malacostraca</taxon>
        <taxon>Eumalacostraca</taxon>
        <taxon>Eucarida</taxon>
        <taxon>Decapoda</taxon>
        <taxon>Pleocyemata</taxon>
        <taxon>Brachyura</taxon>
        <taxon>Eubrachyura</taxon>
        <taxon>Portunoidea</taxon>
        <taxon>Portunidae</taxon>
        <taxon>Portuninae</taxon>
        <taxon>Portunus</taxon>
    </lineage>
</organism>
<keyword evidence="2" id="KW-0812">Transmembrane</keyword>
<sequence length="100" mass="11108">MEKKEEEKEEADKEGRGAGRTNEIIKGGAVRRKGRRTTSLPLNPRLQRSVTMAARHQVTDTPPTCVAVECILKGGIFLSLILLSSATVFFFFLTWTLTLS</sequence>
<feature type="region of interest" description="Disordered" evidence="1">
    <location>
        <begin position="1"/>
        <end position="42"/>
    </location>
</feature>
<dbReference type="Proteomes" id="UP000324222">
    <property type="component" value="Unassembled WGS sequence"/>
</dbReference>
<evidence type="ECO:0000256" key="2">
    <source>
        <dbReference type="SAM" id="Phobius"/>
    </source>
</evidence>
<comment type="caution">
    <text evidence="3">The sequence shown here is derived from an EMBL/GenBank/DDBJ whole genome shotgun (WGS) entry which is preliminary data.</text>
</comment>
<keyword evidence="2" id="KW-1133">Transmembrane helix</keyword>
<dbReference type="EMBL" id="VSRR010076641">
    <property type="protein sequence ID" value="MPC88103.1"/>
    <property type="molecule type" value="Genomic_DNA"/>
</dbReference>
<dbReference type="AlphaFoldDB" id="A0A5B7J0R9"/>
<proteinExistence type="predicted"/>
<keyword evidence="2" id="KW-0472">Membrane</keyword>
<name>A0A5B7J0R9_PORTR</name>
<reference evidence="3 4" key="1">
    <citation type="submission" date="2019-05" db="EMBL/GenBank/DDBJ databases">
        <title>Another draft genome of Portunus trituberculatus and its Hox gene families provides insights of decapod evolution.</title>
        <authorList>
            <person name="Jeong J.-H."/>
            <person name="Song I."/>
            <person name="Kim S."/>
            <person name="Choi T."/>
            <person name="Kim D."/>
            <person name="Ryu S."/>
            <person name="Kim W."/>
        </authorList>
    </citation>
    <scope>NUCLEOTIDE SEQUENCE [LARGE SCALE GENOMIC DNA]</scope>
    <source>
        <tissue evidence="3">Muscle</tissue>
    </source>
</reference>
<evidence type="ECO:0000256" key="1">
    <source>
        <dbReference type="SAM" id="MobiDB-lite"/>
    </source>
</evidence>
<feature type="transmembrane region" description="Helical" evidence="2">
    <location>
        <begin position="76"/>
        <end position="97"/>
    </location>
</feature>
<protein>
    <submittedName>
        <fullName evidence="3">Uncharacterized protein</fullName>
    </submittedName>
</protein>
<accession>A0A5B7J0R9</accession>
<evidence type="ECO:0000313" key="4">
    <source>
        <dbReference type="Proteomes" id="UP000324222"/>
    </source>
</evidence>
<keyword evidence="4" id="KW-1185">Reference proteome</keyword>
<feature type="compositionally biased region" description="Basic and acidic residues" evidence="1">
    <location>
        <begin position="1"/>
        <end position="17"/>
    </location>
</feature>